<dbReference type="Proteomes" id="UP000600214">
    <property type="component" value="Unassembled WGS sequence"/>
</dbReference>
<name>A0ABQ1YHL4_9BACT</name>
<accession>A0ABQ1YHL4</accession>
<sequence length="224" mass="25885">MKKLSVKEIIEFRNKSARRRKSFIDSLKSDTPKLILEGGDYWVTCISAISNSYKLNDTRPIVAKIVELEGKFEHSKYSRTKIMYKRNIDILRTYETANLANWRPLSELRFIRKSKYNSIILIEGLQIQVTPNHVFAFKEDDTDKIGAIWFIAKLNGFKASELGMFTDILYRYLKLNFSSDYVIDMKYCIAVDVCSGLDVRFSQLSDGEIPALLNSTLGEIRKLL</sequence>
<organism evidence="1 2">
    <name type="scientific">Dyadobacter endophyticus</name>
    <dbReference type="NCBI Taxonomy" id="1749036"/>
    <lineage>
        <taxon>Bacteria</taxon>
        <taxon>Pseudomonadati</taxon>
        <taxon>Bacteroidota</taxon>
        <taxon>Cytophagia</taxon>
        <taxon>Cytophagales</taxon>
        <taxon>Spirosomataceae</taxon>
        <taxon>Dyadobacter</taxon>
    </lineage>
</organism>
<dbReference type="EMBL" id="BMIA01000001">
    <property type="protein sequence ID" value="GGH24957.1"/>
    <property type="molecule type" value="Genomic_DNA"/>
</dbReference>
<dbReference type="RefSeq" id="WP_188929030.1">
    <property type="nucleotide sequence ID" value="NZ_BMIA01000001.1"/>
</dbReference>
<reference evidence="2" key="1">
    <citation type="journal article" date="2019" name="Int. J. Syst. Evol. Microbiol.">
        <title>The Global Catalogue of Microorganisms (GCM) 10K type strain sequencing project: providing services to taxonomists for standard genome sequencing and annotation.</title>
        <authorList>
            <consortium name="The Broad Institute Genomics Platform"/>
            <consortium name="The Broad Institute Genome Sequencing Center for Infectious Disease"/>
            <person name="Wu L."/>
            <person name="Ma J."/>
        </authorList>
    </citation>
    <scope>NUCLEOTIDE SEQUENCE [LARGE SCALE GENOMIC DNA]</scope>
    <source>
        <strain evidence="2">CGMCC 1.15288</strain>
    </source>
</reference>
<evidence type="ECO:0000313" key="2">
    <source>
        <dbReference type="Proteomes" id="UP000600214"/>
    </source>
</evidence>
<protein>
    <recommendedName>
        <fullName evidence="3">Hint domain-containing protein</fullName>
    </recommendedName>
</protein>
<proteinExistence type="predicted"/>
<keyword evidence="2" id="KW-1185">Reference proteome</keyword>
<comment type="caution">
    <text evidence="1">The sequence shown here is derived from an EMBL/GenBank/DDBJ whole genome shotgun (WGS) entry which is preliminary data.</text>
</comment>
<evidence type="ECO:0000313" key="1">
    <source>
        <dbReference type="EMBL" id="GGH24957.1"/>
    </source>
</evidence>
<gene>
    <name evidence="1" type="ORF">GCM10007423_08820</name>
</gene>
<evidence type="ECO:0008006" key="3">
    <source>
        <dbReference type="Google" id="ProtNLM"/>
    </source>
</evidence>